<dbReference type="KEGG" id="lgi:LOTGIDRAFT_155802"/>
<keyword evidence="4" id="KW-1185">Reference proteome</keyword>
<organism evidence="3 4">
    <name type="scientific">Lottia gigantea</name>
    <name type="common">Giant owl limpet</name>
    <dbReference type="NCBI Taxonomy" id="225164"/>
    <lineage>
        <taxon>Eukaryota</taxon>
        <taxon>Metazoa</taxon>
        <taxon>Spiralia</taxon>
        <taxon>Lophotrochozoa</taxon>
        <taxon>Mollusca</taxon>
        <taxon>Gastropoda</taxon>
        <taxon>Patellogastropoda</taxon>
        <taxon>Lottioidea</taxon>
        <taxon>Lottiidae</taxon>
        <taxon>Lottia</taxon>
    </lineage>
</organism>
<dbReference type="SMART" id="SM00256">
    <property type="entry name" value="FBOX"/>
    <property type="match status" value="1"/>
</dbReference>
<dbReference type="SUPFAM" id="SSF52047">
    <property type="entry name" value="RNI-like"/>
    <property type="match status" value="3"/>
</dbReference>
<dbReference type="PROSITE" id="PS50181">
    <property type="entry name" value="FBOX"/>
    <property type="match status" value="1"/>
</dbReference>
<dbReference type="Pfam" id="PF25372">
    <property type="entry name" value="DUF7885"/>
    <property type="match status" value="2"/>
</dbReference>
<dbReference type="InterPro" id="IPR032675">
    <property type="entry name" value="LRR_dom_sf"/>
</dbReference>
<dbReference type="InterPro" id="IPR057207">
    <property type="entry name" value="FBXL15_LRR"/>
</dbReference>
<dbReference type="SMART" id="SM00367">
    <property type="entry name" value="LRR_CC"/>
    <property type="match status" value="12"/>
</dbReference>
<protein>
    <recommendedName>
        <fullName evidence="2">F-box domain-containing protein</fullName>
    </recommendedName>
</protein>
<name>V3ZK61_LOTGI</name>
<keyword evidence="1" id="KW-0833">Ubl conjugation pathway</keyword>
<dbReference type="STRING" id="225164.V3ZK61"/>
<dbReference type="InterPro" id="IPR036047">
    <property type="entry name" value="F-box-like_dom_sf"/>
</dbReference>
<evidence type="ECO:0000313" key="3">
    <source>
        <dbReference type="EMBL" id="ESO82780.1"/>
    </source>
</evidence>
<dbReference type="InterPro" id="IPR001810">
    <property type="entry name" value="F-box_dom"/>
</dbReference>
<proteinExistence type="predicted"/>
<dbReference type="SUPFAM" id="SSF81383">
    <property type="entry name" value="F-box domain"/>
    <property type="match status" value="1"/>
</dbReference>
<feature type="domain" description="F-box" evidence="2">
    <location>
        <begin position="1"/>
        <end position="45"/>
    </location>
</feature>
<dbReference type="CTD" id="20236837"/>
<accession>V3ZK61</accession>
<dbReference type="PANTHER" id="PTHR13318">
    <property type="entry name" value="PARTNER OF PAIRED, ISOFORM B-RELATED"/>
    <property type="match status" value="1"/>
</dbReference>
<dbReference type="RefSeq" id="XP_009066573.1">
    <property type="nucleotide sequence ID" value="XM_009068325.1"/>
</dbReference>
<dbReference type="PANTHER" id="PTHR13318:SF190">
    <property type="entry name" value="PARTNER OF PAIRED, ISOFORM B"/>
    <property type="match status" value="1"/>
</dbReference>
<dbReference type="GO" id="GO:0019005">
    <property type="term" value="C:SCF ubiquitin ligase complex"/>
    <property type="evidence" value="ECO:0007669"/>
    <property type="project" value="TreeGrafter"/>
</dbReference>
<dbReference type="Gene3D" id="1.20.1280.50">
    <property type="match status" value="1"/>
</dbReference>
<evidence type="ECO:0000313" key="4">
    <source>
        <dbReference type="Proteomes" id="UP000030746"/>
    </source>
</evidence>
<evidence type="ECO:0000256" key="1">
    <source>
        <dbReference type="ARBA" id="ARBA00022786"/>
    </source>
</evidence>
<dbReference type="Pfam" id="PF12937">
    <property type="entry name" value="F-box-like"/>
    <property type="match status" value="1"/>
</dbReference>
<dbReference type="EMBL" id="KB203854">
    <property type="protein sequence ID" value="ESO82780.1"/>
    <property type="molecule type" value="Genomic_DNA"/>
</dbReference>
<evidence type="ECO:0000259" key="2">
    <source>
        <dbReference type="PROSITE" id="PS50181"/>
    </source>
</evidence>
<dbReference type="Proteomes" id="UP000030746">
    <property type="component" value="Unassembled WGS sequence"/>
</dbReference>
<dbReference type="OMA" id="SINLWYC"/>
<dbReference type="OrthoDB" id="27842at2759"/>
<dbReference type="GO" id="GO:0031146">
    <property type="term" value="P:SCF-dependent proteasomal ubiquitin-dependent protein catabolic process"/>
    <property type="evidence" value="ECO:0007669"/>
    <property type="project" value="TreeGrafter"/>
</dbReference>
<dbReference type="InterPro" id="IPR006553">
    <property type="entry name" value="Leu-rich_rpt_Cys-con_subtyp"/>
</dbReference>
<reference evidence="3 4" key="1">
    <citation type="journal article" date="2013" name="Nature">
        <title>Insights into bilaterian evolution from three spiralian genomes.</title>
        <authorList>
            <person name="Simakov O."/>
            <person name="Marletaz F."/>
            <person name="Cho S.J."/>
            <person name="Edsinger-Gonzales E."/>
            <person name="Havlak P."/>
            <person name="Hellsten U."/>
            <person name="Kuo D.H."/>
            <person name="Larsson T."/>
            <person name="Lv J."/>
            <person name="Arendt D."/>
            <person name="Savage R."/>
            <person name="Osoegawa K."/>
            <person name="de Jong P."/>
            <person name="Grimwood J."/>
            <person name="Chapman J.A."/>
            <person name="Shapiro H."/>
            <person name="Aerts A."/>
            <person name="Otillar R.P."/>
            <person name="Terry A.Y."/>
            <person name="Boore J.L."/>
            <person name="Grigoriev I.V."/>
            <person name="Lindberg D.R."/>
            <person name="Seaver E.C."/>
            <person name="Weisblat D.A."/>
            <person name="Putnam N.H."/>
            <person name="Rokhsar D.S."/>
        </authorList>
    </citation>
    <scope>NUCLEOTIDE SEQUENCE [LARGE SCALE GENOMIC DNA]</scope>
</reference>
<dbReference type="Gene3D" id="3.80.10.10">
    <property type="entry name" value="Ribonuclease Inhibitor"/>
    <property type="match status" value="4"/>
</dbReference>
<dbReference type="HOGENOM" id="CLU_026044_0_0_1"/>
<dbReference type="GeneID" id="20236837"/>
<sequence length="637" mass="71120">MTADVPVEVLSNIFKYLSVSDRKEASLVSRIWYEASLDPMLQKDVMMNFLGSIDAPELTSGLGRRKLTHLVLNQFENTISSNDELMRSCRNISDGLKSLCLKGSNITETTFILLVSQFKQLEILDLTCCNSLFMSGKILEKSTDTKLLKESLQNLHTLKLSSIRFLSDCSFNRIVSVCENLQHLTMTSTQISFNSHAYYPPNTKICNSASVLTFQNVLFFIQKNSLKLKSLDFSKTSITNSHLEQIASVFDLKLQKLGLVNCRDITSDGIKKLCKNQKDIDFLDISGCMDVGDHGFGAVTENLINLKVLKASKCQRLTDNAVETLKSLPSLTTLDLSECYKILSSGLSVGLCSGIKTKLTHLNLRCCSSITDSFIVDLCKYVPCLVYLDLGSCFPITDLSIQSISKNLKNLKFLCITWCKEITDMGLIGFKNVSLNHESHSDHGDHGQCRCTRRTDVKTIFKKPTGEHLKKKFAIKQLEARVLTEEERCCISNIGGLQHLDLSSCEKLTDVSIKEAIKFSELKSLNLSSVHSITDVSVIAIALGNPSLEEIHLQQCPKITDYSISILTQKCPRLSYINVSSCDMLTNKTLQNIQTNCRRLRHLDVSFCKAMTSDAVDKVEASLKLLKNVQKRLVGAF</sequence>
<gene>
    <name evidence="3" type="ORF">LOTGIDRAFT_155802</name>
</gene>
<dbReference type="AlphaFoldDB" id="V3ZK61"/>